<organism evidence="1 2">
    <name type="scientific">Panagrolaimus davidi</name>
    <dbReference type="NCBI Taxonomy" id="227884"/>
    <lineage>
        <taxon>Eukaryota</taxon>
        <taxon>Metazoa</taxon>
        <taxon>Ecdysozoa</taxon>
        <taxon>Nematoda</taxon>
        <taxon>Chromadorea</taxon>
        <taxon>Rhabditida</taxon>
        <taxon>Tylenchina</taxon>
        <taxon>Panagrolaimomorpha</taxon>
        <taxon>Panagrolaimoidea</taxon>
        <taxon>Panagrolaimidae</taxon>
        <taxon>Panagrolaimus</taxon>
    </lineage>
</organism>
<keyword evidence="1" id="KW-1185">Reference proteome</keyword>
<name>A0A914PI39_9BILA</name>
<reference evidence="2" key="1">
    <citation type="submission" date="2022-11" db="UniProtKB">
        <authorList>
            <consortium name="WormBaseParasite"/>
        </authorList>
    </citation>
    <scope>IDENTIFICATION</scope>
</reference>
<evidence type="ECO:0000313" key="2">
    <source>
        <dbReference type="WBParaSite" id="PDA_v2.g18006.t1"/>
    </source>
</evidence>
<dbReference type="WBParaSite" id="PDA_v2.g18006.t1">
    <property type="protein sequence ID" value="PDA_v2.g18006.t1"/>
    <property type="gene ID" value="PDA_v2.g18006"/>
</dbReference>
<protein>
    <submittedName>
        <fullName evidence="2">Uncharacterized protein</fullName>
    </submittedName>
</protein>
<proteinExistence type="predicted"/>
<dbReference type="Proteomes" id="UP000887578">
    <property type="component" value="Unplaced"/>
</dbReference>
<dbReference type="AlphaFoldDB" id="A0A914PI39"/>
<evidence type="ECO:0000313" key="1">
    <source>
        <dbReference type="Proteomes" id="UP000887578"/>
    </source>
</evidence>
<sequence length="69" mass="7547">MSDAVEHPDEITPKEAAEQQKGVLHNLKEDIKEGVQHLKEGVTKTVEKIGEVNGPQDPHEVLIDAGNIL</sequence>
<accession>A0A914PI39</accession>